<accession>A0A382IGC9</accession>
<gene>
    <name evidence="1" type="ORF">METZ01_LOCUS251564</name>
</gene>
<sequence length="28" mass="3314">YRGVVPVKGKDPYEKKGYTQPEFWVVKD</sequence>
<evidence type="ECO:0000313" key="1">
    <source>
        <dbReference type="EMBL" id="SVB98710.1"/>
    </source>
</evidence>
<proteinExistence type="predicted"/>
<reference evidence="1" key="1">
    <citation type="submission" date="2018-05" db="EMBL/GenBank/DDBJ databases">
        <authorList>
            <person name="Lanie J.A."/>
            <person name="Ng W.-L."/>
            <person name="Kazmierczak K.M."/>
            <person name="Andrzejewski T.M."/>
            <person name="Davidsen T.M."/>
            <person name="Wayne K.J."/>
            <person name="Tettelin H."/>
            <person name="Glass J.I."/>
            <person name="Rusch D."/>
            <person name="Podicherti R."/>
            <person name="Tsui H.-C.T."/>
            <person name="Winkler M.E."/>
        </authorList>
    </citation>
    <scope>NUCLEOTIDE SEQUENCE</scope>
</reference>
<protein>
    <submittedName>
        <fullName evidence="1">Uncharacterized protein</fullName>
    </submittedName>
</protein>
<feature type="non-terminal residue" evidence="1">
    <location>
        <position position="1"/>
    </location>
</feature>
<organism evidence="1">
    <name type="scientific">marine metagenome</name>
    <dbReference type="NCBI Taxonomy" id="408172"/>
    <lineage>
        <taxon>unclassified sequences</taxon>
        <taxon>metagenomes</taxon>
        <taxon>ecological metagenomes</taxon>
    </lineage>
</organism>
<dbReference type="AlphaFoldDB" id="A0A382IGC9"/>
<dbReference type="EMBL" id="UINC01067237">
    <property type="protein sequence ID" value="SVB98710.1"/>
    <property type="molecule type" value="Genomic_DNA"/>
</dbReference>
<name>A0A382IGC9_9ZZZZ</name>